<evidence type="ECO:0000313" key="5">
    <source>
        <dbReference type="Proteomes" id="UP001056436"/>
    </source>
</evidence>
<sequence length="317" mass="34949">MDSDIGAAAFAALTSTSIYETGITFTKKEHKKPYPTIFPSRPELSQAGRTVLITGGSAGIGFAIAKGFAQAHAKRIIILGRRRNLVDEAVSELKKEFPQVQFDGYSSDVDDLADVEKLWKGFEEDGTVIDVLVLNAAKVSEHGPILSLGRDEVWSSFTMNVRSLLDLSEKFYKQKNGEGRQKVCKFLVNVSTEASHNFTKSGPWPAYSASKNAGTMLIQMIAKDTPPEKMQVLNFHPGVVHTSAFKNAGIPEDIYPFDHVDLAGNFAVWAASEEARFLHGRFVWAKWDIDELKSGVIGEKIQNNDHYLKVGVVGLQE</sequence>
<name>A0A9P9XMG6_9PEZI</name>
<evidence type="ECO:0000313" key="4">
    <source>
        <dbReference type="EMBL" id="KAI3556837.1"/>
    </source>
</evidence>
<keyword evidence="5" id="KW-1185">Reference proteome</keyword>
<dbReference type="Proteomes" id="UP001056436">
    <property type="component" value="Unassembled WGS sequence"/>
</dbReference>
<evidence type="ECO:0000256" key="1">
    <source>
        <dbReference type="ARBA" id="ARBA00006484"/>
    </source>
</evidence>
<evidence type="ECO:0000256" key="2">
    <source>
        <dbReference type="ARBA" id="ARBA00022857"/>
    </source>
</evidence>
<proteinExistence type="inferred from homology"/>
<keyword evidence="3" id="KW-0560">Oxidoreductase</keyword>
<protein>
    <submittedName>
        <fullName evidence="4">Short-chain dehydrogenase</fullName>
    </submittedName>
</protein>
<comment type="similarity">
    <text evidence="1">Belongs to the short-chain dehydrogenases/reductases (SDR) family.</text>
</comment>
<comment type="caution">
    <text evidence="4">The sequence shown here is derived from an EMBL/GenBank/DDBJ whole genome shotgun (WGS) entry which is preliminary data.</text>
</comment>
<dbReference type="Pfam" id="PF00106">
    <property type="entry name" value="adh_short"/>
    <property type="match status" value="1"/>
</dbReference>
<gene>
    <name evidence="4" type="ORF">CABS02_02844</name>
</gene>
<dbReference type="AlphaFoldDB" id="A0A9P9XMG6"/>
<dbReference type="PRINTS" id="PR00081">
    <property type="entry name" value="GDHRDH"/>
</dbReference>
<dbReference type="GO" id="GO:0016491">
    <property type="term" value="F:oxidoreductase activity"/>
    <property type="evidence" value="ECO:0007669"/>
    <property type="project" value="UniProtKB-KW"/>
</dbReference>
<dbReference type="PANTHER" id="PTHR42901">
    <property type="entry name" value="ALCOHOL DEHYDROGENASE"/>
    <property type="match status" value="1"/>
</dbReference>
<dbReference type="InterPro" id="IPR036291">
    <property type="entry name" value="NAD(P)-bd_dom_sf"/>
</dbReference>
<organism evidence="4 5">
    <name type="scientific">Colletotrichum abscissum</name>
    <dbReference type="NCBI Taxonomy" id="1671311"/>
    <lineage>
        <taxon>Eukaryota</taxon>
        <taxon>Fungi</taxon>
        <taxon>Dikarya</taxon>
        <taxon>Ascomycota</taxon>
        <taxon>Pezizomycotina</taxon>
        <taxon>Sordariomycetes</taxon>
        <taxon>Hypocreomycetidae</taxon>
        <taxon>Glomerellales</taxon>
        <taxon>Glomerellaceae</taxon>
        <taxon>Colletotrichum</taxon>
        <taxon>Colletotrichum acutatum species complex</taxon>
    </lineage>
</organism>
<dbReference type="SUPFAM" id="SSF51735">
    <property type="entry name" value="NAD(P)-binding Rossmann-fold domains"/>
    <property type="match status" value="1"/>
</dbReference>
<keyword evidence="2" id="KW-0521">NADP</keyword>
<dbReference type="InterPro" id="IPR002347">
    <property type="entry name" value="SDR_fam"/>
</dbReference>
<accession>A0A9P9XMG6</accession>
<dbReference type="PROSITE" id="PS00061">
    <property type="entry name" value="ADH_SHORT"/>
    <property type="match status" value="1"/>
</dbReference>
<dbReference type="InterPro" id="IPR020904">
    <property type="entry name" value="Sc_DH/Rdtase_CS"/>
</dbReference>
<dbReference type="CDD" id="cd05233">
    <property type="entry name" value="SDR_c"/>
    <property type="match status" value="1"/>
</dbReference>
<reference evidence="4" key="1">
    <citation type="submission" date="2019-01" db="EMBL/GenBank/DDBJ databases">
        <title>Colletotrichum abscissum LGMF1257.</title>
        <authorList>
            <person name="Baroncelli R."/>
        </authorList>
    </citation>
    <scope>NUCLEOTIDE SEQUENCE</scope>
    <source>
        <strain evidence="4">Ca142</strain>
    </source>
</reference>
<dbReference type="PANTHER" id="PTHR42901:SF1">
    <property type="entry name" value="ALCOHOL DEHYDROGENASE"/>
    <property type="match status" value="1"/>
</dbReference>
<dbReference type="Gene3D" id="3.40.50.720">
    <property type="entry name" value="NAD(P)-binding Rossmann-like Domain"/>
    <property type="match status" value="1"/>
</dbReference>
<evidence type="ECO:0000256" key="3">
    <source>
        <dbReference type="ARBA" id="ARBA00023002"/>
    </source>
</evidence>
<dbReference type="OrthoDB" id="1933717at2759"/>
<dbReference type="EMBL" id="SDAQ01000010">
    <property type="protein sequence ID" value="KAI3556837.1"/>
    <property type="molecule type" value="Genomic_DNA"/>
</dbReference>